<dbReference type="PANTHER" id="PTHR13246">
    <property type="entry name" value="ENDO BETA N-ACETYLGLUCOSAMINIDASE"/>
    <property type="match status" value="1"/>
</dbReference>
<dbReference type="InterPro" id="IPR005201">
    <property type="entry name" value="TIM_ENGase"/>
</dbReference>
<protein>
    <recommendedName>
        <fullName evidence="1">Cytosolic endo-beta-N-acetylglucosaminidase TIM barrel domain-containing protein</fullName>
    </recommendedName>
</protein>
<gene>
    <name evidence="2" type="ORF">Bca52824_033264</name>
</gene>
<reference evidence="2 3" key="1">
    <citation type="submission" date="2020-02" db="EMBL/GenBank/DDBJ databases">
        <authorList>
            <person name="Ma Q."/>
            <person name="Huang Y."/>
            <person name="Song X."/>
            <person name="Pei D."/>
        </authorList>
    </citation>
    <scope>NUCLEOTIDE SEQUENCE [LARGE SCALE GENOMIC DNA]</scope>
    <source>
        <strain evidence="2">Sxm20200214</strain>
        <tissue evidence="2">Leaf</tissue>
    </source>
</reference>
<dbReference type="InterPro" id="IPR032979">
    <property type="entry name" value="ENGase"/>
</dbReference>
<evidence type="ECO:0000313" key="3">
    <source>
        <dbReference type="Proteomes" id="UP000886595"/>
    </source>
</evidence>
<keyword evidence="3" id="KW-1185">Reference proteome</keyword>
<dbReference type="AlphaFoldDB" id="A0A8X7SC60"/>
<evidence type="ECO:0000313" key="2">
    <source>
        <dbReference type="EMBL" id="KAG2304613.1"/>
    </source>
</evidence>
<evidence type="ECO:0000259" key="1">
    <source>
        <dbReference type="Pfam" id="PF03644"/>
    </source>
</evidence>
<feature type="domain" description="Cytosolic endo-beta-N-acetylglucosaminidase TIM barrel" evidence="1">
    <location>
        <begin position="1"/>
        <end position="49"/>
    </location>
</feature>
<sequence length="106" mass="11468">MGIDVFGRGSFGGGQWTVNTALDLLKRNNVSAAVLAPGWVYETAKRTDEGGSVLNLGQDALDFQGSSLLVSGSREDVGDWQIHLRSQNLLETHYSGFKTPHIYVTA</sequence>
<dbReference type="Proteomes" id="UP000886595">
    <property type="component" value="Unassembled WGS sequence"/>
</dbReference>
<proteinExistence type="predicted"/>
<accession>A0A8X7SC60</accession>
<dbReference type="OrthoDB" id="1711469at2759"/>
<dbReference type="GO" id="GO:0005829">
    <property type="term" value="C:cytosol"/>
    <property type="evidence" value="ECO:0007669"/>
    <property type="project" value="UniProtKB-SubCell"/>
</dbReference>
<dbReference type="Gene3D" id="3.20.20.80">
    <property type="entry name" value="Glycosidases"/>
    <property type="match status" value="1"/>
</dbReference>
<dbReference type="PANTHER" id="PTHR13246:SF6">
    <property type="entry name" value="CYTOSOLIC ENDO-BETA-N-ACETYLGLUCOSAMINIDASE 2"/>
    <property type="match status" value="1"/>
</dbReference>
<dbReference type="Pfam" id="PF03644">
    <property type="entry name" value="Glyco_hydro_85"/>
    <property type="match status" value="1"/>
</dbReference>
<organism evidence="2 3">
    <name type="scientific">Brassica carinata</name>
    <name type="common">Ethiopian mustard</name>
    <name type="synonym">Abyssinian cabbage</name>
    <dbReference type="NCBI Taxonomy" id="52824"/>
    <lineage>
        <taxon>Eukaryota</taxon>
        <taxon>Viridiplantae</taxon>
        <taxon>Streptophyta</taxon>
        <taxon>Embryophyta</taxon>
        <taxon>Tracheophyta</taxon>
        <taxon>Spermatophyta</taxon>
        <taxon>Magnoliopsida</taxon>
        <taxon>eudicotyledons</taxon>
        <taxon>Gunneridae</taxon>
        <taxon>Pentapetalae</taxon>
        <taxon>rosids</taxon>
        <taxon>malvids</taxon>
        <taxon>Brassicales</taxon>
        <taxon>Brassicaceae</taxon>
        <taxon>Brassiceae</taxon>
        <taxon>Brassica</taxon>
    </lineage>
</organism>
<comment type="caution">
    <text evidence="2">The sequence shown here is derived from an EMBL/GenBank/DDBJ whole genome shotgun (WGS) entry which is preliminary data.</text>
</comment>
<dbReference type="EMBL" id="JAAMPC010000007">
    <property type="protein sequence ID" value="KAG2304613.1"/>
    <property type="molecule type" value="Genomic_DNA"/>
</dbReference>
<name>A0A8X7SC60_BRACI</name>
<dbReference type="GO" id="GO:0033925">
    <property type="term" value="F:mannosyl-glycoprotein endo-beta-N-acetylglucosaminidase activity"/>
    <property type="evidence" value="ECO:0007669"/>
    <property type="project" value="UniProtKB-EC"/>
</dbReference>